<gene>
    <name evidence="4" type="ORF">CLV59_101769</name>
</gene>
<reference evidence="4 5" key="1">
    <citation type="submission" date="2018-06" db="EMBL/GenBank/DDBJ databases">
        <title>Genomic Encyclopedia of Archaeal and Bacterial Type Strains, Phase II (KMG-II): from individual species to whole genera.</title>
        <authorList>
            <person name="Goeker M."/>
        </authorList>
    </citation>
    <scope>NUCLEOTIDE SEQUENCE [LARGE SCALE GENOMIC DNA]</scope>
    <source>
        <strain evidence="4 5">DSM 29821</strain>
    </source>
</reference>
<dbReference type="InterPro" id="IPR011006">
    <property type="entry name" value="CheY-like_superfamily"/>
</dbReference>
<sequence>MTVYILEDETNIQKHIIALVAQIPYLQLIGYAADIVKAEKEIPQLKPDLILSDIQLKDDTCFNLFNRIDISAMQVLFITAYDQYAIQALNLGACGYLLKPLDTELFNETIDRCFRKTEQHKFNQYQLEIAATHYRGNARPRRIALKSAAFTQVINIEDIVYCSSDKGYTTFWLKDGTSILVSKVLKEYESVLPPDTFLRCHQSFLVNGHFVNKFFKDGYLEMTTGAQIPVSERKKDSVASFLERM</sequence>
<evidence type="ECO:0000259" key="2">
    <source>
        <dbReference type="PROSITE" id="PS50110"/>
    </source>
</evidence>
<dbReference type="InterPro" id="IPR007492">
    <property type="entry name" value="LytTR_DNA-bd_dom"/>
</dbReference>
<evidence type="ECO:0000313" key="5">
    <source>
        <dbReference type="Proteomes" id="UP000249819"/>
    </source>
</evidence>
<keyword evidence="1" id="KW-0597">Phosphoprotein</keyword>
<dbReference type="GO" id="GO:0003677">
    <property type="term" value="F:DNA binding"/>
    <property type="evidence" value="ECO:0007669"/>
    <property type="project" value="InterPro"/>
</dbReference>
<dbReference type="RefSeq" id="WP_111590661.1">
    <property type="nucleotide sequence ID" value="NZ_QLMA01000001.1"/>
</dbReference>
<dbReference type="EMBL" id="QLMA01000001">
    <property type="protein sequence ID" value="RAJ88004.1"/>
    <property type="molecule type" value="Genomic_DNA"/>
</dbReference>
<dbReference type="Gene3D" id="3.40.50.2300">
    <property type="match status" value="1"/>
</dbReference>
<keyword evidence="5" id="KW-1185">Reference proteome</keyword>
<dbReference type="InterPro" id="IPR001789">
    <property type="entry name" value="Sig_transdc_resp-reg_receiver"/>
</dbReference>
<dbReference type="GO" id="GO:0000156">
    <property type="term" value="F:phosphorelay response regulator activity"/>
    <property type="evidence" value="ECO:0007669"/>
    <property type="project" value="InterPro"/>
</dbReference>
<feature type="modified residue" description="4-aspartylphosphate" evidence="1">
    <location>
        <position position="53"/>
    </location>
</feature>
<proteinExistence type="predicted"/>
<dbReference type="PANTHER" id="PTHR37299:SF1">
    <property type="entry name" value="STAGE 0 SPORULATION PROTEIN A HOMOLOG"/>
    <property type="match status" value="1"/>
</dbReference>
<dbReference type="Proteomes" id="UP000249819">
    <property type="component" value="Unassembled WGS sequence"/>
</dbReference>
<dbReference type="PROSITE" id="PS50930">
    <property type="entry name" value="HTH_LYTTR"/>
    <property type="match status" value="1"/>
</dbReference>
<feature type="domain" description="HTH LytTR-type" evidence="3">
    <location>
        <begin position="143"/>
        <end position="207"/>
    </location>
</feature>
<dbReference type="Pfam" id="PF04397">
    <property type="entry name" value="LytTR"/>
    <property type="match status" value="1"/>
</dbReference>
<dbReference type="PROSITE" id="PS50110">
    <property type="entry name" value="RESPONSE_REGULATORY"/>
    <property type="match status" value="1"/>
</dbReference>
<dbReference type="Gene3D" id="2.40.50.1020">
    <property type="entry name" value="LytTr DNA-binding domain"/>
    <property type="match status" value="1"/>
</dbReference>
<dbReference type="SMART" id="SM00448">
    <property type="entry name" value="REC"/>
    <property type="match status" value="1"/>
</dbReference>
<name>A0A327WJN9_9BACT</name>
<dbReference type="InterPro" id="IPR046947">
    <property type="entry name" value="LytR-like"/>
</dbReference>
<dbReference type="PANTHER" id="PTHR37299">
    <property type="entry name" value="TRANSCRIPTIONAL REGULATOR-RELATED"/>
    <property type="match status" value="1"/>
</dbReference>
<organism evidence="4 5">
    <name type="scientific">Chitinophaga dinghuensis</name>
    <dbReference type="NCBI Taxonomy" id="1539050"/>
    <lineage>
        <taxon>Bacteria</taxon>
        <taxon>Pseudomonadati</taxon>
        <taxon>Bacteroidota</taxon>
        <taxon>Chitinophagia</taxon>
        <taxon>Chitinophagales</taxon>
        <taxon>Chitinophagaceae</taxon>
        <taxon>Chitinophaga</taxon>
    </lineage>
</organism>
<evidence type="ECO:0000313" key="4">
    <source>
        <dbReference type="EMBL" id="RAJ88004.1"/>
    </source>
</evidence>
<comment type="caution">
    <text evidence="4">The sequence shown here is derived from an EMBL/GenBank/DDBJ whole genome shotgun (WGS) entry which is preliminary data.</text>
</comment>
<dbReference type="SUPFAM" id="SSF52172">
    <property type="entry name" value="CheY-like"/>
    <property type="match status" value="1"/>
</dbReference>
<dbReference type="OrthoDB" id="1646880at2"/>
<evidence type="ECO:0000256" key="1">
    <source>
        <dbReference type="PROSITE-ProRule" id="PRU00169"/>
    </source>
</evidence>
<dbReference type="Pfam" id="PF00072">
    <property type="entry name" value="Response_reg"/>
    <property type="match status" value="1"/>
</dbReference>
<evidence type="ECO:0000259" key="3">
    <source>
        <dbReference type="PROSITE" id="PS50930"/>
    </source>
</evidence>
<protein>
    <submittedName>
        <fullName evidence="4">Two-component system LytT family response regulator</fullName>
    </submittedName>
</protein>
<feature type="domain" description="Response regulatory" evidence="2">
    <location>
        <begin position="2"/>
        <end position="114"/>
    </location>
</feature>
<dbReference type="AlphaFoldDB" id="A0A327WJN9"/>
<accession>A0A327WJN9</accession>
<dbReference type="SMART" id="SM00850">
    <property type="entry name" value="LytTR"/>
    <property type="match status" value="1"/>
</dbReference>